<dbReference type="Gene3D" id="3.30.1380.10">
    <property type="match status" value="1"/>
</dbReference>
<dbReference type="Pfam" id="PF08291">
    <property type="entry name" value="Peptidase_M15_3"/>
    <property type="match status" value="1"/>
</dbReference>
<accession>A0A2U3N3K2</accession>
<dbReference type="PROSITE" id="PS51257">
    <property type="entry name" value="PROKAR_LIPOPROTEIN"/>
    <property type="match status" value="1"/>
</dbReference>
<organism evidence="2 3">
    <name type="scientific">Acinetobacter stercoris</name>
    <dbReference type="NCBI Taxonomy" id="2126983"/>
    <lineage>
        <taxon>Bacteria</taxon>
        <taxon>Pseudomonadati</taxon>
        <taxon>Pseudomonadota</taxon>
        <taxon>Gammaproteobacteria</taxon>
        <taxon>Moraxellales</taxon>
        <taxon>Moraxellaceae</taxon>
        <taxon>Acinetobacter</taxon>
    </lineage>
</organism>
<proteinExistence type="predicted"/>
<dbReference type="EMBL" id="OOGT01000221">
    <property type="protein sequence ID" value="SPL72129.1"/>
    <property type="molecule type" value="Genomic_DNA"/>
</dbReference>
<dbReference type="InterPro" id="IPR009045">
    <property type="entry name" value="Zn_M74/Hedgehog-like"/>
</dbReference>
<evidence type="ECO:0000259" key="1">
    <source>
        <dbReference type="Pfam" id="PF08291"/>
    </source>
</evidence>
<dbReference type="AlphaFoldDB" id="A0A2U3N3K2"/>
<dbReference type="Proteomes" id="UP000245974">
    <property type="component" value="Unassembled WGS sequence"/>
</dbReference>
<keyword evidence="3" id="KW-1185">Reference proteome</keyword>
<gene>
    <name evidence="2" type="ORF">KPC_3307</name>
</gene>
<dbReference type="InParanoid" id="A0A2U3N3K2"/>
<evidence type="ECO:0000313" key="3">
    <source>
        <dbReference type="Proteomes" id="UP000245974"/>
    </source>
</evidence>
<dbReference type="InterPro" id="IPR013230">
    <property type="entry name" value="Peptidase_M15A_C"/>
</dbReference>
<sequence>MFLKASHVQAGKIEKCSKLLFGMSMLILTACQQAPDKFATRYPETKKQTSIKPVRVISPKPQIIHSNKIIPESYQNWLRQGDHRAQVLAYQNYLTQRGVGGLVPNHELLRSARDWQKCNDEEYRVPPRELWGNLVPTLNILKQMLDKKVLTNFEVTSVYRSASLNKCAGGADNSRHIFNTAMDFRIGPEFPDENDLIQISQSKQRLCQFWTEYGESLNMGLGVYKSGQIHIDSLGYRTWGANHRSQTSLCSTF</sequence>
<evidence type="ECO:0000313" key="2">
    <source>
        <dbReference type="EMBL" id="SPL72129.1"/>
    </source>
</evidence>
<protein>
    <submittedName>
        <fullName evidence="2">Peptidase M15</fullName>
    </submittedName>
</protein>
<dbReference type="SUPFAM" id="SSF55166">
    <property type="entry name" value="Hedgehog/DD-peptidase"/>
    <property type="match status" value="1"/>
</dbReference>
<feature type="domain" description="Peptidase M15A C-terminal" evidence="1">
    <location>
        <begin position="107"/>
        <end position="203"/>
    </location>
</feature>
<reference evidence="3" key="1">
    <citation type="submission" date="2018-03" db="EMBL/GenBank/DDBJ databases">
        <authorList>
            <person name="Blom J."/>
        </authorList>
    </citation>
    <scope>NUCLEOTIDE SEQUENCE [LARGE SCALE GENOMIC DNA]</scope>
    <source>
        <strain evidence="3">KPC-SM-21</strain>
    </source>
</reference>
<name>A0A2U3N3K2_9GAMM</name>